<comment type="cofactor">
    <cofactor evidence="7">
        <name>Zn(2+)</name>
        <dbReference type="ChEBI" id="CHEBI:29105"/>
    </cofactor>
    <text evidence="7">Binds 1 zinc ion per subunit.</text>
</comment>
<dbReference type="GO" id="GO:0000976">
    <property type="term" value="F:transcription cis-regulatory region binding"/>
    <property type="evidence" value="ECO:0007669"/>
    <property type="project" value="TreeGrafter"/>
</dbReference>
<feature type="binding site" evidence="7">
    <location>
        <position position="82"/>
    </location>
    <ligand>
        <name>Zn(2+)</name>
        <dbReference type="ChEBI" id="CHEBI:29105"/>
    </ligand>
</feature>
<dbReference type="InterPro" id="IPR002481">
    <property type="entry name" value="FUR"/>
</dbReference>
<dbReference type="GO" id="GO:0045892">
    <property type="term" value="P:negative regulation of DNA-templated transcription"/>
    <property type="evidence" value="ECO:0007669"/>
    <property type="project" value="TreeGrafter"/>
</dbReference>
<dbReference type="PANTHER" id="PTHR33202">
    <property type="entry name" value="ZINC UPTAKE REGULATION PROTEIN"/>
    <property type="match status" value="1"/>
</dbReference>
<feature type="binding site" evidence="7">
    <location>
        <position position="121"/>
    </location>
    <ligand>
        <name>Zn(2+)</name>
        <dbReference type="ChEBI" id="CHEBI:29105"/>
    </ligand>
</feature>
<proteinExistence type="inferred from homology"/>
<keyword evidence="9" id="KW-1185">Reference proteome</keyword>
<keyword evidence="4" id="KW-0805">Transcription regulation</keyword>
<evidence type="ECO:0000256" key="4">
    <source>
        <dbReference type="ARBA" id="ARBA00023015"/>
    </source>
</evidence>
<dbReference type="SUPFAM" id="SSF46785">
    <property type="entry name" value="Winged helix' DNA-binding domain"/>
    <property type="match status" value="1"/>
</dbReference>
<evidence type="ECO:0000256" key="2">
    <source>
        <dbReference type="ARBA" id="ARBA00022491"/>
    </source>
</evidence>
<dbReference type="AlphaFoldDB" id="A0A7Y8VRK4"/>
<reference evidence="8 9" key="1">
    <citation type="submission" date="2020-06" db="EMBL/GenBank/DDBJ databases">
        <title>Mogibacterium timidum strain W9173 genomic sequence.</title>
        <authorList>
            <person name="Wade W.G."/>
            <person name="Johnston C.D."/>
            <person name="Chen T."/>
            <person name="Dewhirst F.E."/>
        </authorList>
    </citation>
    <scope>NUCLEOTIDE SEQUENCE [LARGE SCALE GENOMIC DNA]</scope>
    <source>
        <strain evidence="8 9">W9173</strain>
    </source>
</reference>
<dbReference type="CDD" id="cd07153">
    <property type="entry name" value="Fur_like"/>
    <property type="match status" value="1"/>
</dbReference>
<feature type="binding site" evidence="7">
    <location>
        <position position="79"/>
    </location>
    <ligand>
        <name>Zn(2+)</name>
        <dbReference type="ChEBI" id="CHEBI:29105"/>
    </ligand>
</feature>
<keyword evidence="7" id="KW-0479">Metal-binding</keyword>
<dbReference type="PANTHER" id="PTHR33202:SF7">
    <property type="entry name" value="FERRIC UPTAKE REGULATION PROTEIN"/>
    <property type="match status" value="1"/>
</dbReference>
<feature type="binding site" evidence="7">
    <location>
        <position position="118"/>
    </location>
    <ligand>
        <name>Zn(2+)</name>
        <dbReference type="ChEBI" id="CHEBI:29105"/>
    </ligand>
</feature>
<dbReference type="Pfam" id="PF01475">
    <property type="entry name" value="FUR"/>
    <property type="match status" value="1"/>
</dbReference>
<keyword evidence="6" id="KW-0804">Transcription</keyword>
<dbReference type="Proteomes" id="UP000526307">
    <property type="component" value="Unassembled WGS sequence"/>
</dbReference>
<dbReference type="GO" id="GO:0008270">
    <property type="term" value="F:zinc ion binding"/>
    <property type="evidence" value="ECO:0007669"/>
    <property type="project" value="TreeGrafter"/>
</dbReference>
<dbReference type="Gene3D" id="3.30.1490.190">
    <property type="match status" value="1"/>
</dbReference>
<evidence type="ECO:0000256" key="1">
    <source>
        <dbReference type="ARBA" id="ARBA00007957"/>
    </source>
</evidence>
<keyword evidence="3 7" id="KW-0862">Zinc</keyword>
<evidence type="ECO:0000256" key="7">
    <source>
        <dbReference type="PIRSR" id="PIRSR602481-1"/>
    </source>
</evidence>
<dbReference type="EMBL" id="JABXYR010000001">
    <property type="protein sequence ID" value="NWO23311.1"/>
    <property type="molecule type" value="Genomic_DNA"/>
</dbReference>
<evidence type="ECO:0000313" key="8">
    <source>
        <dbReference type="EMBL" id="NWO23311.1"/>
    </source>
</evidence>
<gene>
    <name evidence="8" type="ORF">HW270_04345</name>
</gene>
<evidence type="ECO:0000256" key="6">
    <source>
        <dbReference type="ARBA" id="ARBA00023163"/>
    </source>
</evidence>
<keyword evidence="2" id="KW-0678">Repressor</keyword>
<accession>A0A7Y8VRK4</accession>
<evidence type="ECO:0000313" key="9">
    <source>
        <dbReference type="Proteomes" id="UP000526307"/>
    </source>
</evidence>
<comment type="similarity">
    <text evidence="1">Belongs to the Fur family.</text>
</comment>
<dbReference type="GO" id="GO:0003700">
    <property type="term" value="F:DNA-binding transcription factor activity"/>
    <property type="evidence" value="ECO:0007669"/>
    <property type="project" value="InterPro"/>
</dbReference>
<protein>
    <submittedName>
        <fullName evidence="8">Transcriptional repressor</fullName>
    </submittedName>
</protein>
<dbReference type="Gene3D" id="1.10.10.10">
    <property type="entry name" value="Winged helix-like DNA-binding domain superfamily/Winged helix DNA-binding domain"/>
    <property type="match status" value="1"/>
</dbReference>
<comment type="caution">
    <text evidence="8">The sequence shown here is derived from an EMBL/GenBank/DDBJ whole genome shotgun (WGS) entry which is preliminary data.</text>
</comment>
<evidence type="ECO:0000256" key="5">
    <source>
        <dbReference type="ARBA" id="ARBA00023125"/>
    </source>
</evidence>
<dbReference type="GO" id="GO:1900376">
    <property type="term" value="P:regulation of secondary metabolite biosynthetic process"/>
    <property type="evidence" value="ECO:0007669"/>
    <property type="project" value="TreeGrafter"/>
</dbReference>
<keyword evidence="5" id="KW-0238">DNA-binding</keyword>
<name>A0A7Y8VRK4_9FIRM</name>
<sequence>MIKYSKQREAIKNQLSDRKDHPTAETLYTELKSSMPNLSIATVYRNLKQLEDMGEVSAIITDGATRYDYNVKPHAHFFCNRCGAVLDLDADNNRIVEIGRKNFVGTIEGCEVNFYGICPECMSNKRA</sequence>
<dbReference type="RefSeq" id="WP_178978447.1">
    <property type="nucleotide sequence ID" value="NZ_CAJPUB010000001.1"/>
</dbReference>
<organism evidence="8 9">
    <name type="scientific">Mogibacterium timidum</name>
    <dbReference type="NCBI Taxonomy" id="35519"/>
    <lineage>
        <taxon>Bacteria</taxon>
        <taxon>Bacillati</taxon>
        <taxon>Bacillota</taxon>
        <taxon>Clostridia</taxon>
        <taxon>Peptostreptococcales</taxon>
        <taxon>Anaerovoracaceae</taxon>
        <taxon>Mogibacterium</taxon>
    </lineage>
</organism>
<dbReference type="InterPro" id="IPR043135">
    <property type="entry name" value="Fur_C"/>
</dbReference>
<dbReference type="InterPro" id="IPR036388">
    <property type="entry name" value="WH-like_DNA-bd_sf"/>
</dbReference>
<evidence type="ECO:0000256" key="3">
    <source>
        <dbReference type="ARBA" id="ARBA00022833"/>
    </source>
</evidence>
<dbReference type="InterPro" id="IPR036390">
    <property type="entry name" value="WH_DNA-bd_sf"/>
</dbReference>